<keyword evidence="10" id="KW-0325">Glycoprotein</keyword>
<dbReference type="Gene3D" id="2.160.20.10">
    <property type="entry name" value="Single-stranded right-handed beta-helix, Pectin lyase-like"/>
    <property type="match status" value="1"/>
</dbReference>
<comment type="caution">
    <text evidence="15">The sequence shown here is derived from an EMBL/GenBank/DDBJ whole genome shotgun (WGS) entry which is preliminary data.</text>
</comment>
<keyword evidence="12" id="KW-0964">Secreted</keyword>
<dbReference type="InterPro" id="IPR035513">
    <property type="entry name" value="Invertase/methylesterase_inhib"/>
</dbReference>
<sequence length="587" mass="64037">MKEIFPPLSNPTNGVPSSKNKNKKRLFMGLFASILLVTAIVGIVAGVASNRKSSAINDHQEAHAILKSSCSSTLYPDLCFSAISTLPDASSKIKSTKDVIDLSLNLSRTSVEQTFRKIKQLSFRRSSFTKRETTAIGDCLEVLNGTLDKIKKAVQDLKSYPSLKKSIAEHADDLKILLSAAMTDQETCLDGFSHDKADEKVRKPFLSDERHVHRLCSNTLALIKNMTDTDMAAEKHLSSSSSSSGRKLEEENGIEWPQWMSAGDRRLLQAGGVTPNVVVAADGSGNYRTVGEAVAAAPGGSSSRYIIRIKAGVYRENVEVPSGKTNIMFVGDGRTTTIITGNRNVVDGSTTFRSATVAAVGDGFLARDITFQNSAGPSKHQAVALRVGSDKSAFYRCDMIAYQDTLYVHSLRQFYVSCIIIGSVDFIFGNAAAVFQNCDIHARRPNSGQKNMVTAQGREDPNQNTGIVIQKCRIGATQDLEAVIASFPTYLGRPWKLYSRTVIMQSEISDIINPAGWFEWDGDFALDTLFYREYQNTGAGANTANRVKWKGFKVMTSSSEAQPFTAANFISGNDWLPSTGFPYSLGL</sequence>
<gene>
    <name evidence="15" type="ORF">MANES_16G089000v8</name>
</gene>
<evidence type="ECO:0000313" key="15">
    <source>
        <dbReference type="EMBL" id="OAY26963.1"/>
    </source>
</evidence>
<evidence type="ECO:0000256" key="4">
    <source>
        <dbReference type="ARBA" id="ARBA00007786"/>
    </source>
</evidence>
<proteinExistence type="inferred from homology"/>
<dbReference type="EC" id="3.1.1.11" evidence="5 12"/>
<dbReference type="InterPro" id="IPR012334">
    <property type="entry name" value="Pectin_lyas_fold"/>
</dbReference>
<comment type="similarity">
    <text evidence="4">In the C-terminal section; belongs to the pectinesterase family.</text>
</comment>
<evidence type="ECO:0000256" key="8">
    <source>
        <dbReference type="ARBA" id="ARBA00023085"/>
    </source>
</evidence>
<evidence type="ECO:0000256" key="7">
    <source>
        <dbReference type="ARBA" id="ARBA00022801"/>
    </source>
</evidence>
<dbReference type="UniPathway" id="UPA00545">
    <property type="reaction ID" value="UER00823"/>
</dbReference>
<keyword evidence="8 12" id="KW-0063">Aspartyl esterase</keyword>
<dbReference type="GO" id="GO:0030599">
    <property type="term" value="F:pectinesterase activity"/>
    <property type="evidence" value="ECO:0000318"/>
    <property type="project" value="GO_Central"/>
</dbReference>
<dbReference type="SUPFAM" id="SSF51126">
    <property type="entry name" value="Pectin lyase-like"/>
    <property type="match status" value="1"/>
</dbReference>
<keyword evidence="6 12" id="KW-0134">Cell wall</keyword>
<evidence type="ECO:0000256" key="13">
    <source>
        <dbReference type="SAM" id="Phobius"/>
    </source>
</evidence>
<comment type="function">
    <text evidence="12">Acts in the modification of cell walls via demethylesterification of cell wall pectin.</text>
</comment>
<reference evidence="16" key="1">
    <citation type="journal article" date="2016" name="Nat. Biotechnol.">
        <title>Sequencing wild and cultivated cassava and related species reveals extensive interspecific hybridization and genetic diversity.</title>
        <authorList>
            <person name="Bredeson J.V."/>
            <person name="Lyons J.B."/>
            <person name="Prochnik S.E."/>
            <person name="Wu G.A."/>
            <person name="Ha C.M."/>
            <person name="Edsinger-Gonzales E."/>
            <person name="Grimwood J."/>
            <person name="Schmutz J."/>
            <person name="Rabbi I.Y."/>
            <person name="Egesi C."/>
            <person name="Nauluvula P."/>
            <person name="Lebot V."/>
            <person name="Ndunguru J."/>
            <person name="Mkamilo G."/>
            <person name="Bart R.S."/>
            <person name="Setter T.L."/>
            <person name="Gleadow R.M."/>
            <person name="Kulakow P."/>
            <person name="Ferguson M.E."/>
            <person name="Rounsley S."/>
            <person name="Rokhsar D.S."/>
        </authorList>
    </citation>
    <scope>NUCLEOTIDE SEQUENCE [LARGE SCALE GENOMIC DNA]</scope>
    <source>
        <strain evidence="16">cv. AM560-2</strain>
    </source>
</reference>
<comment type="catalytic activity">
    <reaction evidence="12">
        <text>[(1-&gt;4)-alpha-D-galacturonosyl methyl ester](n) + n H2O = [(1-&gt;4)-alpha-D-galacturonosyl](n) + n methanol + n H(+)</text>
        <dbReference type="Rhea" id="RHEA:22380"/>
        <dbReference type="Rhea" id="RHEA-COMP:14570"/>
        <dbReference type="Rhea" id="RHEA-COMP:14573"/>
        <dbReference type="ChEBI" id="CHEBI:15377"/>
        <dbReference type="ChEBI" id="CHEBI:15378"/>
        <dbReference type="ChEBI" id="CHEBI:17790"/>
        <dbReference type="ChEBI" id="CHEBI:140522"/>
        <dbReference type="ChEBI" id="CHEBI:140523"/>
        <dbReference type="EC" id="3.1.1.11"/>
    </reaction>
</comment>
<dbReference type="InterPro" id="IPR000070">
    <property type="entry name" value="Pectinesterase_cat"/>
</dbReference>
<feature type="transmembrane region" description="Helical" evidence="13">
    <location>
        <begin position="26"/>
        <end position="48"/>
    </location>
</feature>
<dbReference type="SUPFAM" id="SSF101148">
    <property type="entry name" value="Plant invertase/pectin methylesterase inhibitor"/>
    <property type="match status" value="1"/>
</dbReference>
<evidence type="ECO:0000256" key="5">
    <source>
        <dbReference type="ARBA" id="ARBA00013229"/>
    </source>
</evidence>
<dbReference type="EMBL" id="CM004402">
    <property type="protein sequence ID" value="OAY26963.1"/>
    <property type="molecule type" value="Genomic_DNA"/>
</dbReference>
<accession>A0A2C9UA00</accession>
<dbReference type="InterPro" id="IPR006501">
    <property type="entry name" value="Pectinesterase_inhib_dom"/>
</dbReference>
<dbReference type="FunFam" id="2.160.20.10:FF:000001">
    <property type="entry name" value="Pectinesterase"/>
    <property type="match status" value="1"/>
</dbReference>
<dbReference type="GO" id="GO:0042545">
    <property type="term" value="P:cell wall modification"/>
    <property type="evidence" value="ECO:0007669"/>
    <property type="project" value="UniProtKB-UniRule"/>
</dbReference>
<evidence type="ECO:0000256" key="2">
    <source>
        <dbReference type="ARBA" id="ARBA00005184"/>
    </source>
</evidence>
<dbReference type="PANTHER" id="PTHR31707">
    <property type="entry name" value="PECTINESTERASE"/>
    <property type="match status" value="1"/>
</dbReference>
<dbReference type="Proteomes" id="UP000091857">
    <property type="component" value="Chromosome 16"/>
</dbReference>
<dbReference type="PROSITE" id="PS00800">
    <property type="entry name" value="PECTINESTERASE_1"/>
    <property type="match status" value="1"/>
</dbReference>
<evidence type="ECO:0000259" key="14">
    <source>
        <dbReference type="SMART" id="SM00856"/>
    </source>
</evidence>
<keyword evidence="9" id="KW-1015">Disulfide bond</keyword>
<evidence type="ECO:0000256" key="9">
    <source>
        <dbReference type="ARBA" id="ARBA00023157"/>
    </source>
</evidence>
<organism evidence="15 16">
    <name type="scientific">Manihot esculenta</name>
    <name type="common">Cassava</name>
    <name type="synonym">Jatropha manihot</name>
    <dbReference type="NCBI Taxonomy" id="3983"/>
    <lineage>
        <taxon>Eukaryota</taxon>
        <taxon>Viridiplantae</taxon>
        <taxon>Streptophyta</taxon>
        <taxon>Embryophyta</taxon>
        <taxon>Tracheophyta</taxon>
        <taxon>Spermatophyta</taxon>
        <taxon>Magnoliopsida</taxon>
        <taxon>eudicotyledons</taxon>
        <taxon>Gunneridae</taxon>
        <taxon>Pentapetalae</taxon>
        <taxon>rosids</taxon>
        <taxon>fabids</taxon>
        <taxon>Malpighiales</taxon>
        <taxon>Euphorbiaceae</taxon>
        <taxon>Crotonoideae</taxon>
        <taxon>Manihoteae</taxon>
        <taxon>Manihot</taxon>
    </lineage>
</organism>
<dbReference type="FunFam" id="1.20.140.40:FF:000010">
    <property type="entry name" value="Pectinesterase"/>
    <property type="match status" value="1"/>
</dbReference>
<dbReference type="Gramene" id="Manes.16G089000.1.v8.1">
    <property type="protein sequence ID" value="Manes.16G089000.1.v8.1.CDS"/>
    <property type="gene ID" value="Manes.16G089000.v8.1"/>
</dbReference>
<name>A0A2C9UA00_MANES</name>
<comment type="subcellular location">
    <subcellularLocation>
        <location evidence="1 12">Secreted</location>
        <location evidence="1 12">Cell wall</location>
    </subcellularLocation>
</comment>
<keyword evidence="12" id="KW-0961">Cell wall biogenesis/degradation</keyword>
<feature type="domain" description="Pectinesterase inhibitor" evidence="14">
    <location>
        <begin position="61"/>
        <end position="222"/>
    </location>
</feature>
<dbReference type="Pfam" id="PF04043">
    <property type="entry name" value="PMEI"/>
    <property type="match status" value="1"/>
</dbReference>
<evidence type="ECO:0000256" key="6">
    <source>
        <dbReference type="ARBA" id="ARBA00022512"/>
    </source>
</evidence>
<keyword evidence="13" id="KW-1133">Transmembrane helix</keyword>
<dbReference type="STRING" id="3983.A0A2C9UA00"/>
<dbReference type="InterPro" id="IPR018040">
    <property type="entry name" value="Pectinesterase_Tyr_AS"/>
</dbReference>
<dbReference type="GO" id="GO:0045490">
    <property type="term" value="P:pectin catabolic process"/>
    <property type="evidence" value="ECO:0007669"/>
    <property type="project" value="UniProtKB-UniRule"/>
</dbReference>
<dbReference type="AlphaFoldDB" id="A0A2C9UA00"/>
<evidence type="ECO:0000256" key="11">
    <source>
        <dbReference type="PROSITE-ProRule" id="PRU10040"/>
    </source>
</evidence>
<dbReference type="SMART" id="SM00856">
    <property type="entry name" value="PMEI"/>
    <property type="match status" value="1"/>
</dbReference>
<keyword evidence="16" id="KW-1185">Reference proteome</keyword>
<comment type="pathway">
    <text evidence="2 12">Glycan metabolism; pectin degradation; 2-dehydro-3-deoxy-D-gluconate from pectin: step 1/5.</text>
</comment>
<dbReference type="InterPro" id="IPR033131">
    <property type="entry name" value="Pectinesterase_Asp_AS"/>
</dbReference>
<protein>
    <recommendedName>
        <fullName evidence="5 12">Pectinesterase</fullName>
        <ecNumber evidence="5 12">3.1.1.11</ecNumber>
    </recommendedName>
</protein>
<evidence type="ECO:0000313" key="16">
    <source>
        <dbReference type="Proteomes" id="UP000091857"/>
    </source>
</evidence>
<dbReference type="PROSITE" id="PS00503">
    <property type="entry name" value="PECTINESTERASE_2"/>
    <property type="match status" value="1"/>
</dbReference>
<evidence type="ECO:0000256" key="1">
    <source>
        <dbReference type="ARBA" id="ARBA00004191"/>
    </source>
</evidence>
<dbReference type="GO" id="GO:0046910">
    <property type="term" value="F:pectinesterase inhibitor activity"/>
    <property type="evidence" value="ECO:0000318"/>
    <property type="project" value="GO_Central"/>
</dbReference>
<feature type="active site" evidence="11">
    <location>
        <position position="425"/>
    </location>
</feature>
<keyword evidence="13" id="KW-0812">Transmembrane</keyword>
<dbReference type="Gene3D" id="1.20.140.40">
    <property type="entry name" value="Invertase/pectin methylesterase inhibitor family protein"/>
    <property type="match status" value="1"/>
</dbReference>
<evidence type="ECO:0000256" key="10">
    <source>
        <dbReference type="ARBA" id="ARBA00023180"/>
    </source>
</evidence>
<dbReference type="InterPro" id="IPR011050">
    <property type="entry name" value="Pectin_lyase_fold/virulence"/>
</dbReference>
<keyword evidence="13" id="KW-0472">Membrane</keyword>
<dbReference type="Pfam" id="PF01095">
    <property type="entry name" value="Pectinesterase"/>
    <property type="match status" value="1"/>
</dbReference>
<evidence type="ECO:0000256" key="3">
    <source>
        <dbReference type="ARBA" id="ARBA00006027"/>
    </source>
</evidence>
<dbReference type="NCBIfam" id="TIGR01614">
    <property type="entry name" value="PME_inhib"/>
    <property type="match status" value="1"/>
</dbReference>
<dbReference type="CDD" id="cd15798">
    <property type="entry name" value="PMEI-like_3"/>
    <property type="match status" value="1"/>
</dbReference>
<evidence type="ECO:0000256" key="12">
    <source>
        <dbReference type="RuleBase" id="RU000589"/>
    </source>
</evidence>
<dbReference type="OrthoDB" id="2019149at2759"/>
<keyword evidence="7 12" id="KW-0378">Hydrolase</keyword>
<comment type="similarity">
    <text evidence="3">In the N-terminal section; belongs to the PMEI family.</text>
</comment>